<evidence type="ECO:0000313" key="5">
    <source>
        <dbReference type="EMBL" id="OMJ78561.1"/>
    </source>
</evidence>
<evidence type="ECO:0000256" key="1">
    <source>
        <dbReference type="ARBA" id="ARBA00009451"/>
    </source>
</evidence>
<dbReference type="InterPro" id="IPR005721">
    <property type="entry name" value="Ribosomal_uL22_euk/arc"/>
</dbReference>
<comment type="caution">
    <text evidence="5">The sequence shown here is derived from an EMBL/GenBank/DDBJ whole genome shotgun (WGS) entry which is preliminary data.</text>
</comment>
<dbReference type="Gene3D" id="3.90.470.10">
    <property type="entry name" value="Ribosomal protein L22/L17"/>
    <property type="match status" value="1"/>
</dbReference>
<dbReference type="GO" id="GO:0022625">
    <property type="term" value="C:cytosolic large ribosomal subunit"/>
    <property type="evidence" value="ECO:0007669"/>
    <property type="project" value="TreeGrafter"/>
</dbReference>
<dbReference type="AlphaFoldDB" id="A0A1R2BP82"/>
<evidence type="ECO:0000256" key="3">
    <source>
        <dbReference type="ARBA" id="ARBA00023274"/>
    </source>
</evidence>
<reference evidence="5 6" key="1">
    <citation type="submission" date="2016-11" db="EMBL/GenBank/DDBJ databases">
        <title>The macronuclear genome of Stentor coeruleus: a giant cell with tiny introns.</title>
        <authorList>
            <person name="Slabodnick M."/>
            <person name="Ruby J.G."/>
            <person name="Reiff S.B."/>
            <person name="Swart E.C."/>
            <person name="Gosai S."/>
            <person name="Prabakaran S."/>
            <person name="Witkowska E."/>
            <person name="Larue G.E."/>
            <person name="Fisher S."/>
            <person name="Freeman R.M."/>
            <person name="Gunawardena J."/>
            <person name="Chu W."/>
            <person name="Stover N.A."/>
            <person name="Gregory B.D."/>
            <person name="Nowacki M."/>
            <person name="Derisi J."/>
            <person name="Roy S.W."/>
            <person name="Marshall W.F."/>
            <person name="Sood P."/>
        </authorList>
    </citation>
    <scope>NUCLEOTIDE SEQUENCE [LARGE SCALE GENOMIC DNA]</scope>
    <source>
        <strain evidence="5">WM001</strain>
    </source>
</reference>
<evidence type="ECO:0000313" key="6">
    <source>
        <dbReference type="Proteomes" id="UP000187209"/>
    </source>
</evidence>
<keyword evidence="2 4" id="KW-0689">Ribosomal protein</keyword>
<dbReference type="GO" id="GO:0003735">
    <property type="term" value="F:structural constituent of ribosome"/>
    <property type="evidence" value="ECO:0007669"/>
    <property type="project" value="InterPro"/>
</dbReference>
<name>A0A1R2BP82_9CILI</name>
<dbReference type="InterPro" id="IPR001063">
    <property type="entry name" value="Ribosomal_uL22"/>
</dbReference>
<dbReference type="PANTHER" id="PTHR11593">
    <property type="entry name" value="60S RIBOSOMAL PROTEIN L17"/>
    <property type="match status" value="1"/>
</dbReference>
<dbReference type="OrthoDB" id="304509at2759"/>
<gene>
    <name evidence="5" type="ORF">SteCoe_21584</name>
</gene>
<evidence type="ECO:0000256" key="4">
    <source>
        <dbReference type="RuleBase" id="RU004005"/>
    </source>
</evidence>
<evidence type="ECO:0008006" key="7">
    <source>
        <dbReference type="Google" id="ProtNLM"/>
    </source>
</evidence>
<keyword evidence="3 4" id="KW-0687">Ribonucleoprotein</keyword>
<evidence type="ECO:0000256" key="2">
    <source>
        <dbReference type="ARBA" id="ARBA00022980"/>
    </source>
</evidence>
<dbReference type="PANTHER" id="PTHR11593:SF10">
    <property type="entry name" value="60S RIBOSOMAL PROTEIN L17"/>
    <property type="match status" value="1"/>
</dbReference>
<keyword evidence="6" id="KW-1185">Reference proteome</keyword>
<organism evidence="5 6">
    <name type="scientific">Stentor coeruleus</name>
    <dbReference type="NCBI Taxonomy" id="5963"/>
    <lineage>
        <taxon>Eukaryota</taxon>
        <taxon>Sar</taxon>
        <taxon>Alveolata</taxon>
        <taxon>Ciliophora</taxon>
        <taxon>Postciliodesmatophora</taxon>
        <taxon>Heterotrichea</taxon>
        <taxon>Heterotrichida</taxon>
        <taxon>Stentoridae</taxon>
        <taxon>Stentor</taxon>
    </lineage>
</organism>
<dbReference type="Proteomes" id="UP000187209">
    <property type="component" value="Unassembled WGS sequence"/>
</dbReference>
<sequence length="165" mass="18490">MVKSYSRKAPVSAKSCSAKASDLRVHFKNTYEVASSLRGKGLKAAQEYLNNVIEHKDIVPFKKHFGGIGRHGQAKQYGYNLGRWPEKSCRVFLDLLRNLEANAESKGLDVENLVLWHVQVNQAAKGRRRTYRAHGGIKPYMSCNSHIEVIAVEKQEAVPKTALKA</sequence>
<dbReference type="Pfam" id="PF00237">
    <property type="entry name" value="Ribosomal_L22"/>
    <property type="match status" value="1"/>
</dbReference>
<dbReference type="GO" id="GO:0002181">
    <property type="term" value="P:cytoplasmic translation"/>
    <property type="evidence" value="ECO:0007669"/>
    <property type="project" value="TreeGrafter"/>
</dbReference>
<dbReference type="EMBL" id="MPUH01000515">
    <property type="protein sequence ID" value="OMJ78561.1"/>
    <property type="molecule type" value="Genomic_DNA"/>
</dbReference>
<protein>
    <recommendedName>
        <fullName evidence="7">Ribosomal protein L22</fullName>
    </recommendedName>
</protein>
<dbReference type="CDD" id="cd00336">
    <property type="entry name" value="Ribosomal_L22"/>
    <property type="match status" value="1"/>
</dbReference>
<accession>A0A1R2BP82</accession>
<dbReference type="InterPro" id="IPR036394">
    <property type="entry name" value="Ribosomal_uL22_sf"/>
</dbReference>
<dbReference type="SUPFAM" id="SSF54843">
    <property type="entry name" value="Ribosomal protein L22"/>
    <property type="match status" value="1"/>
</dbReference>
<comment type="similarity">
    <text evidence="1 4">Belongs to the universal ribosomal protein uL22 family.</text>
</comment>
<dbReference type="NCBIfam" id="TIGR01038">
    <property type="entry name" value="uL22_arch_euk"/>
    <property type="match status" value="1"/>
</dbReference>
<proteinExistence type="inferred from homology"/>